<evidence type="ECO:0008006" key="3">
    <source>
        <dbReference type="Google" id="ProtNLM"/>
    </source>
</evidence>
<dbReference type="SUPFAM" id="SSF48452">
    <property type="entry name" value="TPR-like"/>
    <property type="match status" value="1"/>
</dbReference>
<dbReference type="STRING" id="320787.CA2015_4272"/>
<dbReference type="PATRIC" id="fig|320787.5.peg.4686"/>
<name>A0A0H4PKS4_9BACT</name>
<dbReference type="OrthoDB" id="973072at2"/>
<dbReference type="Gene3D" id="1.25.40.390">
    <property type="match status" value="1"/>
</dbReference>
<reference evidence="1 2" key="1">
    <citation type="submission" date="2015-07" db="EMBL/GenBank/DDBJ databases">
        <authorList>
            <person name="Kim K.M."/>
        </authorList>
    </citation>
    <scope>NUCLEOTIDE SEQUENCE [LARGE SCALE GENOMIC DNA]</scope>
    <source>
        <strain evidence="1 2">KCTC 12363</strain>
    </source>
</reference>
<dbReference type="AlphaFoldDB" id="A0A0H4PKS4"/>
<dbReference type="EMBL" id="CP012040">
    <property type="protein sequence ID" value="AKP53618.1"/>
    <property type="molecule type" value="Genomic_DNA"/>
</dbReference>
<keyword evidence="2" id="KW-1185">Reference proteome</keyword>
<dbReference type="InterPro" id="IPR041662">
    <property type="entry name" value="SusD-like_2"/>
</dbReference>
<evidence type="ECO:0000313" key="1">
    <source>
        <dbReference type="EMBL" id="AKP53618.1"/>
    </source>
</evidence>
<protein>
    <recommendedName>
        <fullName evidence="3">SusD/RagB family nutrient-binding outer membrane lipoprotein</fullName>
    </recommendedName>
</protein>
<proteinExistence type="predicted"/>
<evidence type="ECO:0000313" key="2">
    <source>
        <dbReference type="Proteomes" id="UP000036520"/>
    </source>
</evidence>
<organism evidence="1 2">
    <name type="scientific">Cyclobacterium amurskyense</name>
    <dbReference type="NCBI Taxonomy" id="320787"/>
    <lineage>
        <taxon>Bacteria</taxon>
        <taxon>Pseudomonadati</taxon>
        <taxon>Bacteroidota</taxon>
        <taxon>Cytophagia</taxon>
        <taxon>Cytophagales</taxon>
        <taxon>Cyclobacteriaceae</taxon>
        <taxon>Cyclobacterium</taxon>
    </lineage>
</organism>
<dbReference type="Pfam" id="PF12771">
    <property type="entry name" value="SusD-like_2"/>
    <property type="match status" value="1"/>
</dbReference>
<dbReference type="InterPro" id="IPR011990">
    <property type="entry name" value="TPR-like_helical_dom_sf"/>
</dbReference>
<dbReference type="PROSITE" id="PS51257">
    <property type="entry name" value="PROKAR_LIPOPROTEIN"/>
    <property type="match status" value="1"/>
</dbReference>
<dbReference type="Proteomes" id="UP000036520">
    <property type="component" value="Chromosome"/>
</dbReference>
<dbReference type="RefSeq" id="WP_048643706.1">
    <property type="nucleotide sequence ID" value="NZ_CP012040.1"/>
</dbReference>
<gene>
    <name evidence="1" type="ORF">CA2015_4272</name>
</gene>
<dbReference type="KEGG" id="camu:CA2015_4272"/>
<sequence>MKNILVIGLLLIGLASCQNLEEMNINPNLPTETHPQLLLTNIEWDAFRDYRGTSPLYALKMLVQTDGENTSQYYKWDRASYGNYSVLKNVTKMMEEGERIGEPTYVALGKFFRSYYFYNLTLTFGDVPYSAALKGEIEQNYQPVYDEQEMVFTGILKELEEANDILAANNTIIAGDIIYDGDVTSWRKLVNAFRLKVMLTLSEKDGMNIDSEFASVYQNEPLMEGVDESGQLVFLDQQDNRYPDFNSSGFSSGMYMDSTFIQRLQDREDPRLFIYCTQTKSAKEAGKDISDFSAYEGGDPAAPYAEVNEKATEGNVSKVNDRYHKDPVNEPYMLLGYSEQQLILAEAATKGWINADAAMLYESGVKASFKFYEMYAENYSSFVGEADAENYLSKPINDFSMASTEDEQMQLIIMQKYLQSFFQLGWTSFFDHLRSGGYPSFRRPAGVEIPYRWIYPQSEYNYNASNVTEAISRQFGEGNDHINEMTWWLK</sequence>
<accession>A0A0H4PKS4</accession>